<keyword evidence="2" id="KW-0805">Transcription regulation</keyword>
<dbReference type="RefSeq" id="WP_398276354.1">
    <property type="nucleotide sequence ID" value="NZ_JBITLV010000001.1"/>
</dbReference>
<dbReference type="SMART" id="SM00354">
    <property type="entry name" value="HTH_LACI"/>
    <property type="match status" value="1"/>
</dbReference>
<evidence type="ECO:0000256" key="1">
    <source>
        <dbReference type="ARBA" id="ARBA00022491"/>
    </source>
</evidence>
<dbReference type="InterPro" id="IPR010982">
    <property type="entry name" value="Lambda_DNA-bd_dom_sf"/>
</dbReference>
<dbReference type="Pfam" id="PF13377">
    <property type="entry name" value="Peripla_BP_3"/>
    <property type="match status" value="1"/>
</dbReference>
<sequence length="353" mass="37498">MPGTDEDARIPAGHRRATMADVGRLAGVSATTVSFVLNEKSGQTISEQTRQRVLDAVAALDYRPNRMARGLRTKRTATLGFVTDEIGAEPFAGATIAGAHEVAWAQGSLLIVVSATRDRRILTDVVDDLIDRRVDALIFAVVGTRRIAVPQALKGVPALLLNGYVQGGLLPSVLPDEVAGGRAAAQLVLDAGHTRLAYLTGQASLWPTRARLRGFRDAVVRAGLDPHDQVVLRGNYRADSGYELTRQLLAAGPPPTAVLCGNDRMALGAYLALKEAGLRIPEDVSVVGYDDQVDLAADVHPALSTVRMPYYQMGRWAAQQAVAGTIPTLPTRTYLPCPPVPRASVGPPPPATA</sequence>
<dbReference type="PANTHER" id="PTHR30146">
    <property type="entry name" value="LACI-RELATED TRANSCRIPTIONAL REPRESSOR"/>
    <property type="match status" value="1"/>
</dbReference>
<organism evidence="6 7">
    <name type="scientific">Spongisporangium articulatum</name>
    <dbReference type="NCBI Taxonomy" id="3362603"/>
    <lineage>
        <taxon>Bacteria</taxon>
        <taxon>Bacillati</taxon>
        <taxon>Actinomycetota</taxon>
        <taxon>Actinomycetes</taxon>
        <taxon>Kineosporiales</taxon>
        <taxon>Kineosporiaceae</taxon>
        <taxon>Spongisporangium</taxon>
    </lineage>
</organism>
<comment type="caution">
    <text evidence="6">The sequence shown here is derived from an EMBL/GenBank/DDBJ whole genome shotgun (WGS) entry which is preliminary data.</text>
</comment>
<dbReference type="EMBL" id="JBITLV010000001">
    <property type="protein sequence ID" value="MFI7586537.1"/>
    <property type="molecule type" value="Genomic_DNA"/>
</dbReference>
<dbReference type="Gene3D" id="3.40.50.2300">
    <property type="match status" value="2"/>
</dbReference>
<proteinExistence type="predicted"/>
<evidence type="ECO:0000256" key="3">
    <source>
        <dbReference type="ARBA" id="ARBA00023125"/>
    </source>
</evidence>
<protein>
    <submittedName>
        <fullName evidence="6">LacI family DNA-binding transcriptional regulator</fullName>
    </submittedName>
</protein>
<accession>A0ABW8AKL5</accession>
<dbReference type="InterPro" id="IPR028082">
    <property type="entry name" value="Peripla_BP_I"/>
</dbReference>
<evidence type="ECO:0000256" key="2">
    <source>
        <dbReference type="ARBA" id="ARBA00023015"/>
    </source>
</evidence>
<gene>
    <name evidence="6" type="ORF">ACIB24_05625</name>
</gene>
<dbReference type="InterPro" id="IPR000843">
    <property type="entry name" value="HTH_LacI"/>
</dbReference>
<dbReference type="SUPFAM" id="SSF53822">
    <property type="entry name" value="Periplasmic binding protein-like I"/>
    <property type="match status" value="1"/>
</dbReference>
<dbReference type="CDD" id="cd06288">
    <property type="entry name" value="PBP1_sucrose_transcription_regulator"/>
    <property type="match status" value="1"/>
</dbReference>
<feature type="domain" description="HTH lacI-type" evidence="5">
    <location>
        <begin position="17"/>
        <end position="73"/>
    </location>
</feature>
<dbReference type="InterPro" id="IPR046335">
    <property type="entry name" value="LacI/GalR-like_sensor"/>
</dbReference>
<keyword evidence="7" id="KW-1185">Reference proteome</keyword>
<dbReference type="SUPFAM" id="SSF47413">
    <property type="entry name" value="lambda repressor-like DNA-binding domains"/>
    <property type="match status" value="1"/>
</dbReference>
<dbReference type="Gene3D" id="1.10.260.40">
    <property type="entry name" value="lambda repressor-like DNA-binding domains"/>
    <property type="match status" value="1"/>
</dbReference>
<evidence type="ECO:0000313" key="6">
    <source>
        <dbReference type="EMBL" id="MFI7586537.1"/>
    </source>
</evidence>
<dbReference type="Proteomes" id="UP001612915">
    <property type="component" value="Unassembled WGS sequence"/>
</dbReference>
<name>A0ABW8AKL5_9ACTN</name>
<dbReference type="PANTHER" id="PTHR30146:SF148">
    <property type="entry name" value="HTH-TYPE TRANSCRIPTIONAL REPRESSOR PURR-RELATED"/>
    <property type="match status" value="1"/>
</dbReference>
<evidence type="ECO:0000313" key="7">
    <source>
        <dbReference type="Proteomes" id="UP001612915"/>
    </source>
</evidence>
<dbReference type="Pfam" id="PF00356">
    <property type="entry name" value="LacI"/>
    <property type="match status" value="1"/>
</dbReference>
<reference evidence="6 7" key="1">
    <citation type="submission" date="2024-10" db="EMBL/GenBank/DDBJ databases">
        <title>The Natural Products Discovery Center: Release of the First 8490 Sequenced Strains for Exploring Actinobacteria Biosynthetic Diversity.</title>
        <authorList>
            <person name="Kalkreuter E."/>
            <person name="Kautsar S.A."/>
            <person name="Yang D."/>
            <person name="Bader C.D."/>
            <person name="Teijaro C.N."/>
            <person name="Fluegel L."/>
            <person name="Davis C.M."/>
            <person name="Simpson J.R."/>
            <person name="Lauterbach L."/>
            <person name="Steele A.D."/>
            <person name="Gui C."/>
            <person name="Meng S."/>
            <person name="Li G."/>
            <person name="Viehrig K."/>
            <person name="Ye F."/>
            <person name="Su P."/>
            <person name="Kiefer A.F."/>
            <person name="Nichols A."/>
            <person name="Cepeda A.J."/>
            <person name="Yan W."/>
            <person name="Fan B."/>
            <person name="Jiang Y."/>
            <person name="Adhikari A."/>
            <person name="Zheng C.-J."/>
            <person name="Schuster L."/>
            <person name="Cowan T.M."/>
            <person name="Smanski M.J."/>
            <person name="Chevrette M.G."/>
            <person name="De Carvalho L.P.S."/>
            <person name="Shen B."/>
        </authorList>
    </citation>
    <scope>NUCLEOTIDE SEQUENCE [LARGE SCALE GENOMIC DNA]</scope>
    <source>
        <strain evidence="6 7">NPDC049639</strain>
    </source>
</reference>
<keyword evidence="4" id="KW-0804">Transcription</keyword>
<dbReference type="PROSITE" id="PS50932">
    <property type="entry name" value="HTH_LACI_2"/>
    <property type="match status" value="1"/>
</dbReference>
<evidence type="ECO:0000256" key="4">
    <source>
        <dbReference type="ARBA" id="ARBA00023163"/>
    </source>
</evidence>
<keyword evidence="3 6" id="KW-0238">DNA-binding</keyword>
<dbReference type="CDD" id="cd01392">
    <property type="entry name" value="HTH_LacI"/>
    <property type="match status" value="1"/>
</dbReference>
<dbReference type="GO" id="GO:0003677">
    <property type="term" value="F:DNA binding"/>
    <property type="evidence" value="ECO:0007669"/>
    <property type="project" value="UniProtKB-KW"/>
</dbReference>
<evidence type="ECO:0000259" key="5">
    <source>
        <dbReference type="PROSITE" id="PS50932"/>
    </source>
</evidence>
<keyword evidence="1" id="KW-0678">Repressor</keyword>